<dbReference type="InterPro" id="IPR003833">
    <property type="entry name" value="CT_C_D"/>
</dbReference>
<reference evidence="1" key="1">
    <citation type="submission" date="2016-08" db="EMBL/GenBank/DDBJ databases">
        <title>Complete genome of Cloacibacillus porcorum.</title>
        <authorList>
            <person name="Looft T."/>
            <person name="Bayles D.O."/>
            <person name="Alt D.P."/>
        </authorList>
    </citation>
    <scope>NUCLEOTIDE SEQUENCE [LARGE SCALE GENOMIC DNA]</scope>
    <source>
        <strain evidence="1">CL-84</strain>
    </source>
</reference>
<evidence type="ECO:0000313" key="2">
    <source>
        <dbReference type="Proteomes" id="UP000093044"/>
    </source>
</evidence>
<name>A0A1B2I5A5_9BACT</name>
<sequence length="247" mass="26514">MSVAVYIDEPKYLNAGESCVVIEFADEIDRGANDAVMNLKKYLLTQKNVPVVECLPTYRSLAVYFDPNMTSAVAVIKEAQAAPKLGGEASGAPHTEIAIPVCYGGEYGPDIANVAEHAGISEEEVVKRHSAKACHCYMIGFMPGFAYLGGMDESIATPRLTNPRTVIKGGSVGIAGKQTGIYPIDSPGGWQLIGRTPLRLFTPEASRPTLIEAGYEVRFVPVTEEEYKKIEAEVAVGAYVPVITEAV</sequence>
<evidence type="ECO:0000313" key="1">
    <source>
        <dbReference type="EMBL" id="ANZ45152.1"/>
    </source>
</evidence>
<dbReference type="SUPFAM" id="SSF50891">
    <property type="entry name" value="Cyclophilin-like"/>
    <property type="match status" value="1"/>
</dbReference>
<dbReference type="PANTHER" id="PTHR34698:SF2">
    <property type="entry name" value="5-OXOPROLINASE SUBUNIT B"/>
    <property type="match status" value="1"/>
</dbReference>
<keyword evidence="1" id="KW-0378">Hydrolase</keyword>
<dbReference type="NCBIfam" id="TIGR00370">
    <property type="entry name" value="5-oxoprolinase subunit PxpB"/>
    <property type="match status" value="1"/>
</dbReference>
<dbReference type="Gene3D" id="2.40.100.10">
    <property type="entry name" value="Cyclophilin-like"/>
    <property type="match status" value="1"/>
</dbReference>
<dbReference type="GeneID" id="83057937"/>
<dbReference type="PANTHER" id="PTHR34698">
    <property type="entry name" value="5-OXOPROLINASE SUBUNIT B"/>
    <property type="match status" value="1"/>
</dbReference>
<dbReference type="RefSeq" id="WP_066744941.1">
    <property type="nucleotide sequence ID" value="NZ_CALCLR010000055.1"/>
</dbReference>
<dbReference type="GO" id="GO:0016787">
    <property type="term" value="F:hydrolase activity"/>
    <property type="evidence" value="ECO:0007669"/>
    <property type="project" value="UniProtKB-KW"/>
</dbReference>
<dbReference type="EMBL" id="CP016757">
    <property type="protein sequence ID" value="ANZ45152.1"/>
    <property type="molecule type" value="Genomic_DNA"/>
</dbReference>
<dbReference type="InterPro" id="IPR029000">
    <property type="entry name" value="Cyclophilin-like_dom_sf"/>
</dbReference>
<gene>
    <name evidence="1" type="ORF">BED41_08755</name>
</gene>
<dbReference type="SMART" id="SM00796">
    <property type="entry name" value="AHS1"/>
    <property type="match status" value="1"/>
</dbReference>
<accession>A0A1B2I5A5</accession>
<proteinExistence type="predicted"/>
<protein>
    <submittedName>
        <fullName evidence="1">Allophanate hydrolase</fullName>
    </submittedName>
</protein>
<dbReference type="InterPro" id="IPR010016">
    <property type="entry name" value="PxpB"/>
</dbReference>
<organism evidence="1 2">
    <name type="scientific">Cloacibacillus porcorum</name>
    <dbReference type="NCBI Taxonomy" id="1197717"/>
    <lineage>
        <taxon>Bacteria</taxon>
        <taxon>Thermotogati</taxon>
        <taxon>Synergistota</taxon>
        <taxon>Synergistia</taxon>
        <taxon>Synergistales</taxon>
        <taxon>Synergistaceae</taxon>
        <taxon>Cloacibacillus</taxon>
    </lineage>
</organism>
<dbReference type="Proteomes" id="UP000093044">
    <property type="component" value="Chromosome"/>
</dbReference>
<dbReference type="OrthoDB" id="9778567at2"/>
<dbReference type="SUPFAM" id="SSF160467">
    <property type="entry name" value="PH0987 N-terminal domain-like"/>
    <property type="match status" value="1"/>
</dbReference>
<dbReference type="KEGG" id="cpor:BED41_08755"/>
<keyword evidence="2" id="KW-1185">Reference proteome</keyword>
<dbReference type="AlphaFoldDB" id="A0A1B2I5A5"/>
<dbReference type="Pfam" id="PF02682">
    <property type="entry name" value="CT_C_D"/>
    <property type="match status" value="1"/>
</dbReference>
<dbReference type="STRING" id="1197717.BED41_08755"/>
<dbReference type="Gene3D" id="3.30.1360.40">
    <property type="match status" value="1"/>
</dbReference>